<gene>
    <name evidence="1" type="ORF">SDC9_165956</name>
</gene>
<organism evidence="1">
    <name type="scientific">bioreactor metagenome</name>
    <dbReference type="NCBI Taxonomy" id="1076179"/>
    <lineage>
        <taxon>unclassified sequences</taxon>
        <taxon>metagenomes</taxon>
        <taxon>ecological metagenomes</taxon>
    </lineage>
</organism>
<comment type="caution">
    <text evidence="1">The sequence shown here is derived from an EMBL/GenBank/DDBJ whole genome shotgun (WGS) entry which is preliminary data.</text>
</comment>
<evidence type="ECO:0000313" key="1">
    <source>
        <dbReference type="EMBL" id="MPN18596.1"/>
    </source>
</evidence>
<name>A0A645FXJ2_9ZZZZ</name>
<accession>A0A645FXJ2</accession>
<proteinExistence type="predicted"/>
<sequence length="94" mass="10126">MITLANAGAQTLTVEIDGVTTYKEVSVTVKPADDRTPAHLADTLSVTNGPGSEFGNDYVTVVGLDSKAYIIRIYDVAIDGNLLARHTVRMIYLQ</sequence>
<reference evidence="1" key="1">
    <citation type="submission" date="2019-08" db="EMBL/GenBank/DDBJ databases">
        <authorList>
            <person name="Kucharzyk K."/>
            <person name="Murdoch R.W."/>
            <person name="Higgins S."/>
            <person name="Loffler F."/>
        </authorList>
    </citation>
    <scope>NUCLEOTIDE SEQUENCE</scope>
</reference>
<protein>
    <submittedName>
        <fullName evidence="1">Uncharacterized protein</fullName>
    </submittedName>
</protein>
<dbReference type="AlphaFoldDB" id="A0A645FXJ2"/>
<dbReference type="EMBL" id="VSSQ01065964">
    <property type="protein sequence ID" value="MPN18596.1"/>
    <property type="molecule type" value="Genomic_DNA"/>
</dbReference>